<dbReference type="InterPro" id="IPR002110">
    <property type="entry name" value="Ankyrin_rpt"/>
</dbReference>
<feature type="repeat" description="ANK" evidence="8">
    <location>
        <begin position="71"/>
        <end position="103"/>
    </location>
</feature>
<dbReference type="InterPro" id="IPR003439">
    <property type="entry name" value="ABC_transporter-like_ATP-bd"/>
</dbReference>
<dbReference type="Gene3D" id="3.40.50.300">
    <property type="entry name" value="P-loop containing nucleotide triphosphate hydrolases"/>
    <property type="match status" value="1"/>
</dbReference>
<feature type="domain" description="ABC transporter" evidence="10">
    <location>
        <begin position="794"/>
        <end position="1025"/>
    </location>
</feature>
<dbReference type="InterPro" id="IPR036640">
    <property type="entry name" value="ABC1_TM_sf"/>
</dbReference>
<dbReference type="OrthoDB" id="6500128at2759"/>
<dbReference type="SUPFAM" id="SSF48403">
    <property type="entry name" value="Ankyrin repeat"/>
    <property type="match status" value="1"/>
</dbReference>
<feature type="repeat" description="ANK" evidence="8">
    <location>
        <begin position="104"/>
        <end position="128"/>
    </location>
</feature>
<feature type="transmembrane region" description="Helical" evidence="9">
    <location>
        <begin position="510"/>
        <end position="532"/>
    </location>
</feature>
<dbReference type="Pfam" id="PF12796">
    <property type="entry name" value="Ank_2"/>
    <property type="match status" value="1"/>
</dbReference>
<reference evidence="12 13" key="1">
    <citation type="journal article" date="2014" name="Genome Biol. Evol.">
        <title>The secreted proteins of Achlya hypogyna and Thraustotheca clavata identify the ancestral oomycete secretome and reveal gene acquisitions by horizontal gene transfer.</title>
        <authorList>
            <person name="Misner I."/>
            <person name="Blouin N."/>
            <person name="Leonard G."/>
            <person name="Richards T.A."/>
            <person name="Lane C.E."/>
        </authorList>
    </citation>
    <scope>NUCLEOTIDE SEQUENCE [LARGE SCALE GENOMIC DNA]</scope>
    <source>
        <strain evidence="12 13">ATCC 34112</strain>
    </source>
</reference>
<dbReference type="Gene3D" id="1.20.1560.10">
    <property type="entry name" value="ABC transporter type 1, transmembrane domain"/>
    <property type="match status" value="2"/>
</dbReference>
<dbReference type="PROSITE" id="PS50929">
    <property type="entry name" value="ABC_TM1F"/>
    <property type="match status" value="2"/>
</dbReference>
<feature type="transmembrane region" description="Helical" evidence="9">
    <location>
        <begin position="1069"/>
        <end position="1091"/>
    </location>
</feature>
<dbReference type="SMART" id="SM00382">
    <property type="entry name" value="AAA"/>
    <property type="match status" value="1"/>
</dbReference>
<evidence type="ECO:0000256" key="7">
    <source>
        <dbReference type="ARBA" id="ARBA00023136"/>
    </source>
</evidence>
<dbReference type="PROSITE" id="PS50088">
    <property type="entry name" value="ANK_REPEAT"/>
    <property type="match status" value="2"/>
</dbReference>
<keyword evidence="7 9" id="KW-0472">Membrane</keyword>
<feature type="transmembrane region" description="Helical" evidence="9">
    <location>
        <begin position="690"/>
        <end position="715"/>
    </location>
</feature>
<keyword evidence="5 12" id="KW-0067">ATP-binding</keyword>
<dbReference type="Pfam" id="PF00005">
    <property type="entry name" value="ABC_tran"/>
    <property type="match status" value="1"/>
</dbReference>
<comment type="caution">
    <text evidence="12">The sequence shown here is derived from an EMBL/GenBank/DDBJ whole genome shotgun (WGS) entry which is preliminary data.</text>
</comment>
<dbReference type="InterPro" id="IPR050173">
    <property type="entry name" value="ABC_transporter_C-like"/>
</dbReference>
<feature type="transmembrane region" description="Helical" evidence="9">
    <location>
        <begin position="610"/>
        <end position="630"/>
    </location>
</feature>
<feature type="transmembrane region" description="Helical" evidence="9">
    <location>
        <begin position="1111"/>
        <end position="1133"/>
    </location>
</feature>
<dbReference type="GO" id="GO:0140359">
    <property type="term" value="F:ABC-type transporter activity"/>
    <property type="evidence" value="ECO:0007669"/>
    <property type="project" value="InterPro"/>
</dbReference>
<dbReference type="SMART" id="SM00248">
    <property type="entry name" value="ANK"/>
    <property type="match status" value="3"/>
</dbReference>
<feature type="transmembrane region" description="Helical" evidence="9">
    <location>
        <begin position="282"/>
        <end position="301"/>
    </location>
</feature>
<feature type="non-terminal residue" evidence="12">
    <location>
        <position position="1262"/>
    </location>
</feature>
<dbReference type="InterPro" id="IPR036770">
    <property type="entry name" value="Ankyrin_rpt-contain_sf"/>
</dbReference>
<dbReference type="GO" id="GO:0016887">
    <property type="term" value="F:ATP hydrolysis activity"/>
    <property type="evidence" value="ECO:0007669"/>
    <property type="project" value="InterPro"/>
</dbReference>
<dbReference type="STRING" id="74557.A0A1V9YRI4"/>
<proteinExistence type="predicted"/>
<evidence type="ECO:0000256" key="3">
    <source>
        <dbReference type="ARBA" id="ARBA00022692"/>
    </source>
</evidence>
<dbReference type="InterPro" id="IPR027417">
    <property type="entry name" value="P-loop_NTPase"/>
</dbReference>
<dbReference type="EMBL" id="JNBS01003280">
    <property type="protein sequence ID" value="OQR88384.1"/>
    <property type="molecule type" value="Genomic_DNA"/>
</dbReference>
<dbReference type="GO" id="GO:0016020">
    <property type="term" value="C:membrane"/>
    <property type="evidence" value="ECO:0007669"/>
    <property type="project" value="UniProtKB-SubCell"/>
</dbReference>
<evidence type="ECO:0000256" key="8">
    <source>
        <dbReference type="PROSITE-ProRule" id="PRU00023"/>
    </source>
</evidence>
<evidence type="ECO:0000313" key="13">
    <source>
        <dbReference type="Proteomes" id="UP000243217"/>
    </source>
</evidence>
<dbReference type="PANTHER" id="PTHR24223">
    <property type="entry name" value="ATP-BINDING CASSETTE SUB-FAMILY C"/>
    <property type="match status" value="1"/>
</dbReference>
<evidence type="ECO:0000256" key="1">
    <source>
        <dbReference type="ARBA" id="ARBA00004370"/>
    </source>
</evidence>
<feature type="transmembrane region" description="Helical" evidence="9">
    <location>
        <begin position="338"/>
        <end position="360"/>
    </location>
</feature>
<dbReference type="AlphaFoldDB" id="A0A1V9YRI4"/>
<dbReference type="PROSITE" id="PS50893">
    <property type="entry name" value="ABC_TRANSPORTER_2"/>
    <property type="match status" value="1"/>
</dbReference>
<comment type="subcellular location">
    <subcellularLocation>
        <location evidence="1">Membrane</location>
    </subcellularLocation>
</comment>
<evidence type="ECO:0000313" key="12">
    <source>
        <dbReference type="EMBL" id="OQR88384.1"/>
    </source>
</evidence>
<accession>A0A1V9YRI4</accession>
<dbReference type="InterPro" id="IPR003593">
    <property type="entry name" value="AAA+_ATPase"/>
</dbReference>
<keyword evidence="4" id="KW-0547">Nucleotide-binding</keyword>
<dbReference type="GO" id="GO:0005524">
    <property type="term" value="F:ATP binding"/>
    <property type="evidence" value="ECO:0007669"/>
    <property type="project" value="UniProtKB-KW"/>
</dbReference>
<name>A0A1V9YRI4_9STRA</name>
<keyword evidence="2" id="KW-0813">Transport</keyword>
<dbReference type="InterPro" id="IPR011527">
    <property type="entry name" value="ABC1_TM_dom"/>
</dbReference>
<dbReference type="SUPFAM" id="SSF52540">
    <property type="entry name" value="P-loop containing nucleoside triphosphate hydrolases"/>
    <property type="match status" value="1"/>
</dbReference>
<feature type="transmembrane region" description="Helical" evidence="9">
    <location>
        <begin position="404"/>
        <end position="420"/>
    </location>
</feature>
<dbReference type="Gene3D" id="1.25.40.20">
    <property type="entry name" value="Ankyrin repeat-containing domain"/>
    <property type="match status" value="1"/>
</dbReference>
<gene>
    <name evidence="12" type="ORF">THRCLA_10356</name>
</gene>
<dbReference type="SUPFAM" id="SSF90123">
    <property type="entry name" value="ABC transporter transmembrane region"/>
    <property type="match status" value="2"/>
</dbReference>
<protein>
    <submittedName>
        <fullName evidence="12">ATP-binding Cassette (ABC) Superfamily</fullName>
    </submittedName>
</protein>
<evidence type="ECO:0000259" key="11">
    <source>
        <dbReference type="PROSITE" id="PS50929"/>
    </source>
</evidence>
<dbReference type="PANTHER" id="PTHR24223:SF441">
    <property type="match status" value="1"/>
</dbReference>
<feature type="transmembrane region" description="Helical" evidence="9">
    <location>
        <begin position="1145"/>
        <end position="1165"/>
    </location>
</feature>
<feature type="domain" description="ABC transmembrane type-1" evidence="11">
    <location>
        <begin position="1073"/>
        <end position="1262"/>
    </location>
</feature>
<keyword evidence="13" id="KW-1185">Reference proteome</keyword>
<feature type="transmembrane region" description="Helical" evidence="9">
    <location>
        <begin position="1206"/>
        <end position="1230"/>
    </location>
</feature>
<sequence>MDYLSRAPVQVRIYTQPRKVRTPFDNYVCAPSEVVCSDIFWSALLGDMLRLRHLVVIEGIAIDITSDPWMMHQTPLHWAAKGGSLQAIELLLSHGANVYTKDDTGSIPLHLACYAGHTQAAIELLKAGDLKDLLIADYDANLNSLEWAAVRGHSKCVKELTKYTDTVWLPLFIEELIWKIILKTKMKSPEEKAQEVKLAAQRAEYQRLQALAEQAKQAAQFGEAILLDRSDAAKVDFSCFCFSSLHACVALSILFMLACMYRKYTLLRPEYDIKRVDRPCLLIKYVLAVAQVFLCIAFFTLSSMEHRTTTASQDIGLTSQGIAWGFYASILLDNGESIVIRFMLVLRAFCLCHQFYILPVNVTSNEGFCEGIIHYITIIFGLIALLPDSSHYNGIGSPYDQSSLISRLLYLWISPFVSLGKQRRFEIPDIPPLPRADSTFSASHGFQRALLYERRKPKPSFLRLLRKLYGWEILGFGLWSAFNKLVALASPFLIREFLEWAQSPQPTRGYMLAIAICAQALVSSLSGSQYGLAWSRFDLRLRAGLMAAIYSRTLELSLAEKTKYGMGKLTNYISVDLGRLIGMPGSIFDMILIPTEIALALYLLGHEVSYAFVAGLIVLGIMLPIQTWLGKTLQEVTKAMLQYRDDRVEWSSMTIKGVRVLKLLGWLEHYLNKMREARTLEMQRLRVRKYLDALCVVFWASTPVIVQSSVFLTVIYSGRDLTAANAFTAIALLDRLIYPMNYFPWIINGFLEARVSALRIRDFLFPEKSARNPKEIMDGPFVWHECIFSWQKDNDSDDLSAPLLPNEASASFTIQLHHFELEKSNHVYVVGSVGSGKTSFLLALLGDMPLRNGRRCFPPESKISYAPQVPWLFPTSVRRNITLAESDDVVDMELYNRVLAATCLTTDLNNHSKSDLTEVGDGGKNFSGGQCLRIGLARALYQRADLYLLDDCLSGLDKTTAALVMSNLESVLPAHATLVLATHAINLLPNEAKTILVLDKGQIIEFGSYSELSSNEKSNFRGMLHYHDKANTPATTSDSQELIDATTSKDNDNSNEEHREDGVVDAKIWWKYFASMGWYVVFSLFVAVVFMQGTRNGLDLWVANYASHHDISAHTFANGLLILTGCNIIAVSFRSFLFAYGGLRAANALYAKLIYRLFHATFAFFDRTPLGRLLNRLSGDTYGVDESLPFILNILIKDAADITGTFVILMLSNPYVIVTMVPLGVVYFRLQNLYRPTSRHLRRLDSVAQSPLVMHFHATLEG</sequence>
<dbReference type="Proteomes" id="UP000243217">
    <property type="component" value="Unassembled WGS sequence"/>
</dbReference>
<evidence type="ECO:0000256" key="5">
    <source>
        <dbReference type="ARBA" id="ARBA00022840"/>
    </source>
</evidence>
<keyword evidence="3 9" id="KW-0812">Transmembrane</keyword>
<evidence type="ECO:0000256" key="9">
    <source>
        <dbReference type="SAM" id="Phobius"/>
    </source>
</evidence>
<dbReference type="CDD" id="cd18598">
    <property type="entry name" value="ABC_6TM_MRP7_D1_like"/>
    <property type="match status" value="1"/>
</dbReference>
<evidence type="ECO:0000256" key="2">
    <source>
        <dbReference type="ARBA" id="ARBA00022448"/>
    </source>
</evidence>
<evidence type="ECO:0000259" key="10">
    <source>
        <dbReference type="PROSITE" id="PS50893"/>
    </source>
</evidence>
<evidence type="ECO:0000256" key="4">
    <source>
        <dbReference type="ARBA" id="ARBA00022741"/>
    </source>
</evidence>
<dbReference type="PROSITE" id="PS50297">
    <property type="entry name" value="ANK_REP_REGION"/>
    <property type="match status" value="2"/>
</dbReference>
<keyword evidence="6 9" id="KW-1133">Transmembrane helix</keyword>
<organism evidence="12 13">
    <name type="scientific">Thraustotheca clavata</name>
    <dbReference type="NCBI Taxonomy" id="74557"/>
    <lineage>
        <taxon>Eukaryota</taxon>
        <taxon>Sar</taxon>
        <taxon>Stramenopiles</taxon>
        <taxon>Oomycota</taxon>
        <taxon>Saprolegniomycetes</taxon>
        <taxon>Saprolegniales</taxon>
        <taxon>Achlyaceae</taxon>
        <taxon>Thraustotheca</taxon>
    </lineage>
</organism>
<keyword evidence="8" id="KW-0040">ANK repeat</keyword>
<feature type="transmembrane region" description="Helical" evidence="9">
    <location>
        <begin position="468"/>
        <end position="490"/>
    </location>
</feature>
<dbReference type="Pfam" id="PF00664">
    <property type="entry name" value="ABC_membrane"/>
    <property type="match status" value="2"/>
</dbReference>
<feature type="domain" description="ABC transmembrane type-1" evidence="11">
    <location>
        <begin position="478"/>
        <end position="752"/>
    </location>
</feature>
<feature type="transmembrane region" description="Helical" evidence="9">
    <location>
        <begin position="242"/>
        <end position="261"/>
    </location>
</feature>
<feature type="transmembrane region" description="Helical" evidence="9">
    <location>
        <begin position="372"/>
        <end position="392"/>
    </location>
</feature>
<evidence type="ECO:0000256" key="6">
    <source>
        <dbReference type="ARBA" id="ARBA00022989"/>
    </source>
</evidence>